<proteinExistence type="predicted"/>
<sequence>MEKLTDLDGLTKEFARAIKSVKNTDETGEPSSEEIQRATIIFIDDTKLFVNEHLNEGFSYDWVSIDGKALFHHDHESNTPNYNYRDLHSIVKGIITFHHLM</sequence>
<organism evidence="1 2">
    <name type="scientific">Paenibacillus urinalis</name>
    <dbReference type="NCBI Taxonomy" id="521520"/>
    <lineage>
        <taxon>Bacteria</taxon>
        <taxon>Bacillati</taxon>
        <taxon>Bacillota</taxon>
        <taxon>Bacilli</taxon>
        <taxon>Bacillales</taxon>
        <taxon>Paenibacillaceae</taxon>
        <taxon>Paenibacillus</taxon>
    </lineage>
</organism>
<evidence type="ECO:0000313" key="2">
    <source>
        <dbReference type="Proteomes" id="UP001220962"/>
    </source>
</evidence>
<protein>
    <submittedName>
        <fullName evidence="1">Uncharacterized protein</fullName>
    </submittedName>
</protein>
<dbReference type="AlphaFoldDB" id="A0AAX3N1X2"/>
<name>A0AAX3N1X2_9BACL</name>
<dbReference type="RefSeq" id="WP_251582657.1">
    <property type="nucleotide sequence ID" value="NZ_CP118101.1"/>
</dbReference>
<gene>
    <name evidence="1" type="ORF">PUW23_03595</name>
</gene>
<dbReference type="EMBL" id="CP118101">
    <property type="protein sequence ID" value="WDH83341.1"/>
    <property type="molecule type" value="Genomic_DNA"/>
</dbReference>
<accession>A0AAX3N1X2</accession>
<evidence type="ECO:0000313" key="1">
    <source>
        <dbReference type="EMBL" id="WDH83341.1"/>
    </source>
</evidence>
<dbReference type="Proteomes" id="UP001220962">
    <property type="component" value="Chromosome"/>
</dbReference>
<reference evidence="1" key="1">
    <citation type="submission" date="2023-02" db="EMBL/GenBank/DDBJ databases">
        <title>Pathogen: clinical or host-associated sample.</title>
        <authorList>
            <person name="Hergert J."/>
            <person name="Casey R."/>
            <person name="Wagner J."/>
            <person name="Young E.L."/>
            <person name="Oakeson K.F."/>
        </authorList>
    </citation>
    <scope>NUCLEOTIDE SEQUENCE</scope>
    <source>
        <strain evidence="1">2022CK-00830</strain>
    </source>
</reference>